<keyword evidence="3" id="KW-1185">Reference proteome</keyword>
<keyword evidence="1" id="KW-0812">Transmembrane</keyword>
<protein>
    <recommendedName>
        <fullName evidence="4">Dolichyl-phosphate-mannose-protein mannosyltransferase</fullName>
    </recommendedName>
</protein>
<evidence type="ECO:0000313" key="2">
    <source>
        <dbReference type="EMBL" id="SEW50324.1"/>
    </source>
</evidence>
<feature type="transmembrane region" description="Helical" evidence="1">
    <location>
        <begin position="96"/>
        <end position="115"/>
    </location>
</feature>
<gene>
    <name evidence="2" type="ORF">SAMN04488122_3755</name>
</gene>
<feature type="transmembrane region" description="Helical" evidence="1">
    <location>
        <begin position="394"/>
        <end position="414"/>
    </location>
</feature>
<feature type="transmembrane region" description="Helical" evidence="1">
    <location>
        <begin position="310"/>
        <end position="330"/>
    </location>
</feature>
<dbReference type="OrthoDB" id="1490199at2"/>
<feature type="transmembrane region" description="Helical" evidence="1">
    <location>
        <begin position="149"/>
        <end position="167"/>
    </location>
</feature>
<keyword evidence="1" id="KW-1133">Transmembrane helix</keyword>
<dbReference type="Pfam" id="PF11028">
    <property type="entry name" value="TMEM260-like"/>
    <property type="match status" value="1"/>
</dbReference>
<feature type="transmembrane region" description="Helical" evidence="1">
    <location>
        <begin position="122"/>
        <end position="143"/>
    </location>
</feature>
<feature type="transmembrane region" description="Helical" evidence="1">
    <location>
        <begin position="174"/>
        <end position="190"/>
    </location>
</feature>
<evidence type="ECO:0000313" key="3">
    <source>
        <dbReference type="Proteomes" id="UP000199310"/>
    </source>
</evidence>
<proteinExistence type="predicted"/>
<reference evidence="3" key="1">
    <citation type="submission" date="2016-10" db="EMBL/GenBank/DDBJ databases">
        <authorList>
            <person name="Varghese N."/>
            <person name="Submissions S."/>
        </authorList>
    </citation>
    <scope>NUCLEOTIDE SEQUENCE [LARGE SCALE GENOMIC DNA]</scope>
    <source>
        <strain evidence="3">DSM 3695</strain>
    </source>
</reference>
<sequence>MFVASQPMQSETRTKNVQQRGTYYYYLFAFLALMAFFLLTYPDNRSENDDGFSYAAAVRFGSWTSLFEPRYLMFLPFSRSVFLLVQNFGGTFSDPYLVMCYVSSVCAALTLLMVYRFMRKVLELSVINSIWGGIILLCCYSFWRYAVEAEVYSISNLLCITVLYLLMRTNSSRLLRIAGAGILGGIAVLLYKPNVIPLFFCFPLLFVLGRRFKAMFLYGGAGVITVLAGYYLVFSLVHPPADSFTEFLTRGASYSPGSPLMSVFVLGSDVAATNFLYGIPGVRTFIAQHFPTHVISEEIYAASRHGRGNYIPLATCIALLGVIGWIIVRYRKHIGFSRQKPVVVVLIIWPVMYAAMLLFLDPTSPEPWMMLVMPLVIFVAYWTRFLFGSRQTGIVWLLAGLLLVHNWLGGYRIIADEKGDYIAHNVGWLKTNAKENDLVVSLSASTTLAYIDYYTPATITAPEQNMDRSIMLMNEAIKEQRKIYFMDDMLHPDPAIIYRNKAACDRVASFVERYRSYLVLVNPADEKQGKVYEFTYKGALQ</sequence>
<feature type="transmembrane region" description="Helical" evidence="1">
    <location>
        <begin position="368"/>
        <end position="387"/>
    </location>
</feature>
<dbReference type="EMBL" id="FOJG01000002">
    <property type="protein sequence ID" value="SEW50324.1"/>
    <property type="molecule type" value="Genomic_DNA"/>
</dbReference>
<evidence type="ECO:0008006" key="4">
    <source>
        <dbReference type="Google" id="ProtNLM"/>
    </source>
</evidence>
<keyword evidence="1" id="KW-0472">Membrane</keyword>
<dbReference type="InterPro" id="IPR021280">
    <property type="entry name" value="TMEM260-like"/>
</dbReference>
<feature type="transmembrane region" description="Helical" evidence="1">
    <location>
        <begin position="217"/>
        <end position="237"/>
    </location>
</feature>
<dbReference type="Proteomes" id="UP000199310">
    <property type="component" value="Unassembled WGS sequence"/>
</dbReference>
<accession>A0A1I0S5P0</accession>
<feature type="transmembrane region" description="Helical" evidence="1">
    <location>
        <begin position="196"/>
        <end position="212"/>
    </location>
</feature>
<organism evidence="2 3">
    <name type="scientific">Chitinophaga arvensicola</name>
    <dbReference type="NCBI Taxonomy" id="29529"/>
    <lineage>
        <taxon>Bacteria</taxon>
        <taxon>Pseudomonadati</taxon>
        <taxon>Bacteroidota</taxon>
        <taxon>Chitinophagia</taxon>
        <taxon>Chitinophagales</taxon>
        <taxon>Chitinophagaceae</taxon>
        <taxon>Chitinophaga</taxon>
    </lineage>
</organism>
<dbReference type="AlphaFoldDB" id="A0A1I0S5P0"/>
<feature type="transmembrane region" description="Helical" evidence="1">
    <location>
        <begin position="342"/>
        <end position="362"/>
    </location>
</feature>
<evidence type="ECO:0000256" key="1">
    <source>
        <dbReference type="SAM" id="Phobius"/>
    </source>
</evidence>
<feature type="transmembrane region" description="Helical" evidence="1">
    <location>
        <begin position="23"/>
        <end position="41"/>
    </location>
</feature>
<name>A0A1I0S5P0_9BACT</name>
<dbReference type="RefSeq" id="WP_089897157.1">
    <property type="nucleotide sequence ID" value="NZ_FOJG01000002.1"/>
</dbReference>